<keyword evidence="6" id="KW-0175">Coiled coil</keyword>
<feature type="domain" description="Histidine kinase" evidence="9">
    <location>
        <begin position="540"/>
        <end position="744"/>
    </location>
</feature>
<keyword evidence="8" id="KW-0472">Membrane</keyword>
<dbReference type="SUPFAM" id="SSF47384">
    <property type="entry name" value="Homodimeric domain of signal transducing histidine kinase"/>
    <property type="match status" value="1"/>
</dbReference>
<dbReference type="InterPro" id="IPR003660">
    <property type="entry name" value="HAMP_dom"/>
</dbReference>
<dbReference type="SMART" id="SM00387">
    <property type="entry name" value="HATPase_c"/>
    <property type="match status" value="1"/>
</dbReference>
<dbReference type="PRINTS" id="PR00344">
    <property type="entry name" value="BCTRLSENSOR"/>
</dbReference>
<comment type="catalytic activity">
    <reaction evidence="1">
        <text>ATP + protein L-histidine = ADP + protein N-phospho-L-histidine.</text>
        <dbReference type="EC" id="2.7.13.3"/>
    </reaction>
</comment>
<feature type="coiled-coil region" evidence="6">
    <location>
        <begin position="495"/>
        <end position="533"/>
    </location>
</feature>
<evidence type="ECO:0000256" key="6">
    <source>
        <dbReference type="SAM" id="Coils"/>
    </source>
</evidence>
<keyword evidence="5 11" id="KW-0418">Kinase</keyword>
<dbReference type="EMBL" id="CP036172">
    <property type="protein sequence ID" value="QSZ68033.1"/>
    <property type="molecule type" value="Genomic_DNA"/>
</dbReference>
<feature type="domain" description="HAMP" evidence="10">
    <location>
        <begin position="448"/>
        <end position="500"/>
    </location>
</feature>
<evidence type="ECO:0000259" key="10">
    <source>
        <dbReference type="PROSITE" id="PS50885"/>
    </source>
</evidence>
<evidence type="ECO:0000256" key="3">
    <source>
        <dbReference type="ARBA" id="ARBA00022553"/>
    </source>
</evidence>
<evidence type="ECO:0000256" key="2">
    <source>
        <dbReference type="ARBA" id="ARBA00012438"/>
    </source>
</evidence>
<evidence type="ECO:0000256" key="7">
    <source>
        <dbReference type="SAM" id="MobiDB-lite"/>
    </source>
</evidence>
<dbReference type="Pfam" id="PF02518">
    <property type="entry name" value="HATPase_c"/>
    <property type="match status" value="1"/>
</dbReference>
<dbReference type="GO" id="GO:0030295">
    <property type="term" value="F:protein kinase activator activity"/>
    <property type="evidence" value="ECO:0007669"/>
    <property type="project" value="TreeGrafter"/>
</dbReference>
<dbReference type="PROSITE" id="PS50109">
    <property type="entry name" value="HIS_KIN"/>
    <property type="match status" value="1"/>
</dbReference>
<dbReference type="Pfam" id="PF00672">
    <property type="entry name" value="HAMP"/>
    <property type="match status" value="1"/>
</dbReference>
<dbReference type="Proteomes" id="UP001042704">
    <property type="component" value="Chromosome"/>
</dbReference>
<dbReference type="InterPro" id="IPR036097">
    <property type="entry name" value="HisK_dim/P_sf"/>
</dbReference>
<dbReference type="CDD" id="cd06225">
    <property type="entry name" value="HAMP"/>
    <property type="match status" value="1"/>
</dbReference>
<dbReference type="GO" id="GO:0007234">
    <property type="term" value="P:osmosensory signaling via phosphorelay pathway"/>
    <property type="evidence" value="ECO:0007669"/>
    <property type="project" value="TreeGrafter"/>
</dbReference>
<evidence type="ECO:0000259" key="9">
    <source>
        <dbReference type="PROSITE" id="PS50109"/>
    </source>
</evidence>
<dbReference type="SMART" id="SM00304">
    <property type="entry name" value="HAMP"/>
    <property type="match status" value="1"/>
</dbReference>
<evidence type="ECO:0000256" key="5">
    <source>
        <dbReference type="ARBA" id="ARBA00022777"/>
    </source>
</evidence>
<name>A0A8A3S7X4_9EURY</name>
<keyword evidence="3" id="KW-0597">Phosphoprotein</keyword>
<reference evidence="11" key="1">
    <citation type="journal article" date="2001" name="Int. J. Syst. Evol. Microbiol.">
        <title>Methanofollis aquaemaris sp. nov., a methanogen isolated from an aquaculture fish pond.</title>
        <authorList>
            <person name="Lai M.C."/>
            <person name="Chen S.C."/>
        </authorList>
    </citation>
    <scope>NUCLEOTIDE SEQUENCE</scope>
    <source>
        <strain evidence="11">N2F9704</strain>
    </source>
</reference>
<dbReference type="PROSITE" id="PS50885">
    <property type="entry name" value="HAMP"/>
    <property type="match status" value="1"/>
</dbReference>
<dbReference type="PANTHER" id="PTHR42878:SF15">
    <property type="entry name" value="BACTERIOPHYTOCHROME"/>
    <property type="match status" value="1"/>
</dbReference>
<dbReference type="InterPro" id="IPR003594">
    <property type="entry name" value="HATPase_dom"/>
</dbReference>
<dbReference type="EC" id="2.7.13.3" evidence="2"/>
<dbReference type="CDD" id="cd00075">
    <property type="entry name" value="HATPase"/>
    <property type="match status" value="1"/>
</dbReference>
<dbReference type="InterPro" id="IPR005467">
    <property type="entry name" value="His_kinase_dom"/>
</dbReference>
<dbReference type="InterPro" id="IPR036890">
    <property type="entry name" value="HATPase_C_sf"/>
</dbReference>
<evidence type="ECO:0000256" key="4">
    <source>
        <dbReference type="ARBA" id="ARBA00022679"/>
    </source>
</evidence>
<accession>A0A8A3S7X4</accession>
<feature type="transmembrane region" description="Helical" evidence="8">
    <location>
        <begin position="424"/>
        <end position="445"/>
    </location>
</feature>
<feature type="region of interest" description="Disordered" evidence="7">
    <location>
        <begin position="1"/>
        <end position="40"/>
    </location>
</feature>
<keyword evidence="8" id="KW-1133">Transmembrane helix</keyword>
<keyword evidence="4" id="KW-0808">Transferase</keyword>
<organism evidence="11 12">
    <name type="scientific">Methanofollis aquaemaris</name>
    <dbReference type="NCBI Taxonomy" id="126734"/>
    <lineage>
        <taxon>Archaea</taxon>
        <taxon>Methanobacteriati</taxon>
        <taxon>Methanobacteriota</taxon>
        <taxon>Stenosarchaea group</taxon>
        <taxon>Methanomicrobia</taxon>
        <taxon>Methanomicrobiales</taxon>
        <taxon>Methanomicrobiaceae</taxon>
        <taxon>Methanofollis</taxon>
    </lineage>
</organism>
<evidence type="ECO:0000256" key="1">
    <source>
        <dbReference type="ARBA" id="ARBA00000085"/>
    </source>
</evidence>
<keyword evidence="12" id="KW-1185">Reference proteome</keyword>
<feature type="transmembrane region" description="Helical" evidence="8">
    <location>
        <begin position="136"/>
        <end position="158"/>
    </location>
</feature>
<gene>
    <name evidence="11" type="ORF">RJ40_11275</name>
</gene>
<dbReference type="SUPFAM" id="SSF55874">
    <property type="entry name" value="ATPase domain of HSP90 chaperone/DNA topoisomerase II/histidine kinase"/>
    <property type="match status" value="1"/>
</dbReference>
<evidence type="ECO:0000313" key="11">
    <source>
        <dbReference type="EMBL" id="QSZ68033.1"/>
    </source>
</evidence>
<sequence length="752" mass="86014">MWCSGMSPPKDSWKPGPGNARVASGNWSPPAGRNFSAKRRVSRQKTLTWRCVRDRTHFPRVPARWQTNHRPLFPEKRIPGSPFHLRTDLSSDIVPSSRSAGSPIRPGGRTCREPDVLMRRSFQSLTCRKERSFNQYLMTFFILLIVVVISVLSSLSYIEARDELVEKNLLLQDETEKSILQWMALVDAGLKKYDDSLNDKMRHGFKNFLEEYERSGRDPSAMDLRRLKEDLGGEMDLYVINAEGVIEYSTYEKEVGLDFKKVPYFYEYITALREGDTFSADRVVREQSTRKVRKYAYMPTPDHRYLFELGLVTDLLKDRSLDLSYVETGENLKTLNPDLTEIRFFDSMGNIIGNKSYQMPVIEKERVERALAQREGAVYTDPAKRSEVHFLYLDLRDPDYASDMSVVTELTYTTAPIQKKLNTLFISQLTISLLAILLSIIFTYVGSRHISRPISEVVEDIDRIARGDLDHTIRHTKGIEFSRMENAINAMVRTLKENIRRAQVSEEALKQYSENLEVIVDKRTAELKEANEEANLYLDIMSHDINNANAVSLGYTQLLLMNLPEKERGEVDRIRQSILRSSGITQNVATIRKIRQEALPLRTVDLDRVIREEVAHHPDGRVNYDGERVLVRADALLPEVFSNLIGNALKFMEEEGKVCIRVEDRGEEVLVSVEDTGPGIPDAMKETIFNRFKKGKNKQSGKGLGLYIVRSLVERYGGTVRADDRVEGAPEEGAAIRFTLLKIPDEGERRQA</sequence>
<dbReference type="Gene3D" id="1.10.287.130">
    <property type="match status" value="1"/>
</dbReference>
<dbReference type="GO" id="GO:0000156">
    <property type="term" value="F:phosphorelay response regulator activity"/>
    <property type="evidence" value="ECO:0007669"/>
    <property type="project" value="TreeGrafter"/>
</dbReference>
<proteinExistence type="predicted"/>
<evidence type="ECO:0000313" key="12">
    <source>
        <dbReference type="Proteomes" id="UP001042704"/>
    </source>
</evidence>
<dbReference type="GO" id="GO:0016020">
    <property type="term" value="C:membrane"/>
    <property type="evidence" value="ECO:0007669"/>
    <property type="project" value="InterPro"/>
</dbReference>
<dbReference type="KEGG" id="maqe:RJ40_11275"/>
<reference evidence="11" key="2">
    <citation type="submission" date="2019-02" db="EMBL/GenBank/DDBJ databases">
        <authorList>
            <person name="Chen S.-C."/>
            <person name="Chien H.-H."/>
            <person name="Lai M.-C."/>
        </authorList>
    </citation>
    <scope>NUCLEOTIDE SEQUENCE</scope>
    <source>
        <strain evidence="11">N2F9704</strain>
    </source>
</reference>
<dbReference type="InterPro" id="IPR004358">
    <property type="entry name" value="Sig_transdc_His_kin-like_C"/>
</dbReference>
<dbReference type="SUPFAM" id="SSF158472">
    <property type="entry name" value="HAMP domain-like"/>
    <property type="match status" value="1"/>
</dbReference>
<dbReference type="PANTHER" id="PTHR42878">
    <property type="entry name" value="TWO-COMPONENT HISTIDINE KINASE"/>
    <property type="match status" value="1"/>
</dbReference>
<keyword evidence="8" id="KW-0812">Transmembrane</keyword>
<dbReference type="Gene3D" id="3.30.565.10">
    <property type="entry name" value="Histidine kinase-like ATPase, C-terminal domain"/>
    <property type="match status" value="1"/>
</dbReference>
<dbReference type="AlphaFoldDB" id="A0A8A3S7X4"/>
<dbReference type="GO" id="GO:0000155">
    <property type="term" value="F:phosphorelay sensor kinase activity"/>
    <property type="evidence" value="ECO:0007669"/>
    <property type="project" value="InterPro"/>
</dbReference>
<evidence type="ECO:0000256" key="8">
    <source>
        <dbReference type="SAM" id="Phobius"/>
    </source>
</evidence>
<protein>
    <recommendedName>
        <fullName evidence="2">histidine kinase</fullName>
        <ecNumber evidence="2">2.7.13.3</ecNumber>
    </recommendedName>
</protein>
<dbReference type="Gene3D" id="6.10.340.10">
    <property type="match status" value="1"/>
</dbReference>
<dbReference type="InterPro" id="IPR050351">
    <property type="entry name" value="BphY/WalK/GraS-like"/>
</dbReference>